<dbReference type="RefSeq" id="WP_139607231.1">
    <property type="nucleotide sequence ID" value="NZ_VDCQ01000089.1"/>
</dbReference>
<protein>
    <submittedName>
        <fullName evidence="1">Uncharacterized protein</fullName>
    </submittedName>
</protein>
<keyword evidence="2" id="KW-1185">Reference proteome</keyword>
<dbReference type="Proteomes" id="UP000307943">
    <property type="component" value="Unassembled WGS sequence"/>
</dbReference>
<proteinExistence type="predicted"/>
<dbReference type="EMBL" id="VDCQ01000089">
    <property type="protein sequence ID" value="TNJ59893.1"/>
    <property type="molecule type" value="Genomic_DNA"/>
</dbReference>
<gene>
    <name evidence="1" type="ORF">FE784_36820</name>
</gene>
<accession>A0A5C4SX53</accession>
<sequence length="146" mass="16779">MNSTAFCLVLHENVQNQESPNERLDHLITPYRRDILVKRFEIHSAAMLSENDNGNKAADFFDGLFLLLFRRGKIKSENLYAEPPYSFRLPTICSKKQRRTPKTKELSENRPLSSLVFSECHPILLLMVFQSLLLGQPLMIFPNGGN</sequence>
<reference evidence="1 2" key="1">
    <citation type="submission" date="2019-05" db="EMBL/GenBank/DDBJ databases">
        <title>We sequenced the genome of Paenibacillus hemerocallicola KCTC 33185 for further insight into its adaptation and study the phylogeny of Paenibacillus.</title>
        <authorList>
            <person name="Narsing Rao M.P."/>
        </authorList>
    </citation>
    <scope>NUCLEOTIDE SEQUENCE [LARGE SCALE GENOMIC DNA]</scope>
    <source>
        <strain evidence="1 2">KCTC 33185</strain>
    </source>
</reference>
<dbReference type="AlphaFoldDB" id="A0A5C4SX53"/>
<comment type="caution">
    <text evidence="1">The sequence shown here is derived from an EMBL/GenBank/DDBJ whole genome shotgun (WGS) entry which is preliminary data.</text>
</comment>
<evidence type="ECO:0000313" key="2">
    <source>
        <dbReference type="Proteomes" id="UP000307943"/>
    </source>
</evidence>
<name>A0A5C4SX53_9BACL</name>
<evidence type="ECO:0000313" key="1">
    <source>
        <dbReference type="EMBL" id="TNJ59893.1"/>
    </source>
</evidence>
<organism evidence="1 2">
    <name type="scientific">Paenibacillus hemerocallicola</name>
    <dbReference type="NCBI Taxonomy" id="1172614"/>
    <lineage>
        <taxon>Bacteria</taxon>
        <taxon>Bacillati</taxon>
        <taxon>Bacillota</taxon>
        <taxon>Bacilli</taxon>
        <taxon>Bacillales</taxon>
        <taxon>Paenibacillaceae</taxon>
        <taxon>Paenibacillus</taxon>
    </lineage>
</organism>